<gene>
    <name evidence="1" type="ORF">ACE1CC_05310</name>
</gene>
<name>A0ABV4X1A5_9CYAN</name>
<dbReference type="RefSeq" id="WP_413269428.1">
    <property type="nucleotide sequence ID" value="NZ_JBHFNQ010000045.1"/>
</dbReference>
<dbReference type="Proteomes" id="UP001576774">
    <property type="component" value="Unassembled WGS sequence"/>
</dbReference>
<sequence length="229" mass="27265">MNIYFLVEGKRTERKVYPAWLAYLLPELQRVQSYDEVDRNNYYLFSGEGYPSIIYDHIPNAIEDIRSIGKYNYFVVCLDAEESSVNDIREEVDGFLQAEKIEMGNTQMVLIVQNRCIETWFLGNRKIYSRNPQSPPLLNYTRYYNVETDCPEKMGKYQNFNTHAQFHEAYLKALFEEKRISYSKKNPGAVLQEYYLQELRKRTEAHSEHLPSFQYFIDFCKMIKSQLQS</sequence>
<accession>A0ABV4X1A5</accession>
<evidence type="ECO:0000313" key="2">
    <source>
        <dbReference type="Proteomes" id="UP001576774"/>
    </source>
</evidence>
<reference evidence="1 2" key="1">
    <citation type="submission" date="2024-09" db="EMBL/GenBank/DDBJ databases">
        <title>Floridaenema gen nov. (Aerosakkonemataceae, Aerosakkonematales ord. nov., Cyanobacteria) from benthic tropical and subtropical fresh waters, with the description of four new species.</title>
        <authorList>
            <person name="Moretto J.A."/>
            <person name="Berthold D.E."/>
            <person name="Lefler F.W."/>
            <person name="Huang I.-S."/>
            <person name="Laughinghouse H. IV."/>
        </authorList>
    </citation>
    <scope>NUCLEOTIDE SEQUENCE [LARGE SCALE GENOMIC DNA]</scope>
    <source>
        <strain evidence="1 2">BLCC-F46</strain>
    </source>
</reference>
<evidence type="ECO:0000313" key="1">
    <source>
        <dbReference type="EMBL" id="MFB2876291.1"/>
    </source>
</evidence>
<keyword evidence="2" id="KW-1185">Reference proteome</keyword>
<evidence type="ECO:0008006" key="3">
    <source>
        <dbReference type="Google" id="ProtNLM"/>
    </source>
</evidence>
<proteinExistence type="predicted"/>
<dbReference type="EMBL" id="JBHFNQ010000045">
    <property type="protein sequence ID" value="MFB2876291.1"/>
    <property type="molecule type" value="Genomic_DNA"/>
</dbReference>
<organism evidence="1 2">
    <name type="scientific">Floridaenema aerugineum BLCC-F46</name>
    <dbReference type="NCBI Taxonomy" id="3153654"/>
    <lineage>
        <taxon>Bacteria</taxon>
        <taxon>Bacillati</taxon>
        <taxon>Cyanobacteriota</taxon>
        <taxon>Cyanophyceae</taxon>
        <taxon>Oscillatoriophycideae</taxon>
        <taxon>Aerosakkonematales</taxon>
        <taxon>Aerosakkonemataceae</taxon>
        <taxon>Floridanema</taxon>
        <taxon>Floridanema aerugineum</taxon>
    </lineage>
</organism>
<protein>
    <recommendedName>
        <fullName evidence="3">DUF4276 family protein</fullName>
    </recommendedName>
</protein>
<comment type="caution">
    <text evidence="1">The sequence shown here is derived from an EMBL/GenBank/DDBJ whole genome shotgun (WGS) entry which is preliminary data.</text>
</comment>